<keyword evidence="4" id="KW-0378">Hydrolase</keyword>
<gene>
    <name evidence="9" type="ORF">C4B63_10g99</name>
</gene>
<comment type="subcellular location">
    <subcellularLocation>
        <location evidence="1">Endoplasmic reticulum membrane</location>
        <topology evidence="1">Multi-pass membrane protein</topology>
    </subcellularLocation>
</comment>
<dbReference type="VEuPathDB" id="TriTrypDB:C4B63_10g99"/>
<dbReference type="VEuPathDB" id="TriTrypDB:BCY84_15065"/>
<dbReference type="GO" id="GO:0098554">
    <property type="term" value="C:cytoplasmic side of endoplasmic reticulum membrane"/>
    <property type="evidence" value="ECO:0007669"/>
    <property type="project" value="TreeGrafter"/>
</dbReference>
<feature type="transmembrane region" description="Helical" evidence="8">
    <location>
        <begin position="83"/>
        <end position="104"/>
    </location>
</feature>
<dbReference type="VEuPathDB" id="TriTrypDB:TcCL_NonESM07617"/>
<comment type="caution">
    <text evidence="9">The sequence shown here is derived from an EMBL/GenBank/DDBJ whole genome shotgun (WGS) entry which is preliminary data.</text>
</comment>
<dbReference type="VEuPathDB" id="TriTrypDB:TcG_02854"/>
<evidence type="ECO:0000256" key="5">
    <source>
        <dbReference type="ARBA" id="ARBA00022824"/>
    </source>
</evidence>
<sequence length="363" mass="40369">MESKDEFSVKAQLYLALGSLLSGAVLVVYLGSRRLLQQTLEKREKQHRFEEVLNTDDTLALPLMGSVVLFVAYVLLRFIPLEYFNALISVYLSIIGVFSLGVFLKTYINPNFFTGILCCAVGGVYYMKNSWIANNILAIAIAVRAIGSVHLGSFQSSFVMLLGLFLYDVFWVFGSDVMLTVASGINGPIKIVFPRTIFGDHQAVSLLGLGDLIIPGFFIAQTLLFSVEYVKRSTFYFEIALVAYTLSLVNTMAVMLIFEHGQPALLFIVPWLLVTFLVSAAVKGDLKAVFDYNSDAVTLPLMDSIEEKKDDTLSERETNGIENEDSLVAVLRGEILTLFGFEYMNEKADQSQKGNAKEKTKKE</sequence>
<feature type="transmembrane region" description="Helical" evidence="8">
    <location>
        <begin position="139"/>
        <end position="167"/>
    </location>
</feature>
<evidence type="ECO:0000256" key="1">
    <source>
        <dbReference type="ARBA" id="ARBA00004477"/>
    </source>
</evidence>
<dbReference type="GO" id="GO:0098553">
    <property type="term" value="C:lumenal side of endoplasmic reticulum membrane"/>
    <property type="evidence" value="ECO:0007669"/>
    <property type="project" value="TreeGrafter"/>
</dbReference>
<feature type="transmembrane region" description="Helical" evidence="8">
    <location>
        <begin position="203"/>
        <end position="227"/>
    </location>
</feature>
<organism evidence="9 10">
    <name type="scientific">Trypanosoma cruzi</name>
    <dbReference type="NCBI Taxonomy" id="5693"/>
    <lineage>
        <taxon>Eukaryota</taxon>
        <taxon>Discoba</taxon>
        <taxon>Euglenozoa</taxon>
        <taxon>Kinetoplastea</taxon>
        <taxon>Metakinetoplastina</taxon>
        <taxon>Trypanosomatida</taxon>
        <taxon>Trypanosomatidae</taxon>
        <taxon>Trypanosoma</taxon>
        <taxon>Schizotrypanum</taxon>
    </lineage>
</organism>
<dbReference type="InterPro" id="IPR007369">
    <property type="entry name" value="Peptidase_A22B_SPP"/>
</dbReference>
<dbReference type="Proteomes" id="UP000246121">
    <property type="component" value="Unassembled WGS sequence"/>
</dbReference>
<dbReference type="PANTHER" id="PTHR12174">
    <property type="entry name" value="SIGNAL PEPTIDE PEPTIDASE"/>
    <property type="match status" value="1"/>
</dbReference>
<dbReference type="VEuPathDB" id="TriTrypDB:Tc_MARK_3069"/>
<evidence type="ECO:0000256" key="4">
    <source>
        <dbReference type="ARBA" id="ARBA00022801"/>
    </source>
</evidence>
<dbReference type="PANTHER" id="PTHR12174:SF23">
    <property type="entry name" value="MINOR HISTOCOMPATIBILITY ANTIGEN H13"/>
    <property type="match status" value="1"/>
</dbReference>
<keyword evidence="5" id="KW-0256">Endoplasmic reticulum</keyword>
<dbReference type="VEuPathDB" id="TriTrypDB:TCSYLVIO_004266"/>
<feature type="transmembrane region" description="Helical" evidence="8">
    <location>
        <begin position="264"/>
        <end position="282"/>
    </location>
</feature>
<dbReference type="SMART" id="SM00730">
    <property type="entry name" value="PSN"/>
    <property type="match status" value="1"/>
</dbReference>
<keyword evidence="6 8" id="KW-1133">Transmembrane helix</keyword>
<reference evidence="9 10" key="1">
    <citation type="journal article" date="2018" name="Microb. Genom.">
        <title>Expanding an expanded genome: long-read sequencing of Trypanosoma cruzi.</title>
        <authorList>
            <person name="Berna L."/>
            <person name="Rodriguez M."/>
            <person name="Chiribao M.L."/>
            <person name="Parodi-Talice A."/>
            <person name="Pita S."/>
            <person name="Rijo G."/>
            <person name="Alvarez-Valin F."/>
            <person name="Robello C."/>
        </authorList>
    </citation>
    <scope>NUCLEOTIDE SEQUENCE [LARGE SCALE GENOMIC DNA]</scope>
    <source>
        <strain evidence="9 10">Dm28c</strain>
    </source>
</reference>
<proteinExistence type="inferred from homology"/>
<protein>
    <submittedName>
        <fullName evidence="9">Putative signal peptide peptidase</fullName>
    </submittedName>
</protein>
<evidence type="ECO:0000256" key="3">
    <source>
        <dbReference type="ARBA" id="ARBA00022692"/>
    </source>
</evidence>
<keyword evidence="7 8" id="KW-0472">Membrane</keyword>
<dbReference type="EMBL" id="PRFA01000010">
    <property type="protein sequence ID" value="PWU99051.1"/>
    <property type="molecule type" value="Genomic_DNA"/>
</dbReference>
<evidence type="ECO:0000313" key="9">
    <source>
        <dbReference type="EMBL" id="PWU99051.1"/>
    </source>
</evidence>
<comment type="similarity">
    <text evidence="2">Belongs to the peptidase A22B family.</text>
</comment>
<dbReference type="GO" id="GO:0033619">
    <property type="term" value="P:membrane protein proteolysis"/>
    <property type="evidence" value="ECO:0007669"/>
    <property type="project" value="TreeGrafter"/>
</dbReference>
<dbReference type="VEuPathDB" id="TriTrypDB:C3747_47g230"/>
<name>A0A2V2VRT0_TRYCR</name>
<dbReference type="Pfam" id="PF04258">
    <property type="entry name" value="Peptidase_A22B"/>
    <property type="match status" value="1"/>
</dbReference>
<evidence type="ECO:0000256" key="8">
    <source>
        <dbReference type="SAM" id="Phobius"/>
    </source>
</evidence>
<dbReference type="VEuPathDB" id="TriTrypDB:TcCLB.507951.260"/>
<evidence type="ECO:0000256" key="7">
    <source>
        <dbReference type="ARBA" id="ARBA00023136"/>
    </source>
</evidence>
<feature type="transmembrane region" description="Helical" evidence="8">
    <location>
        <begin position="59"/>
        <end position="76"/>
    </location>
</feature>
<dbReference type="InterPro" id="IPR006639">
    <property type="entry name" value="Preselin/SPP"/>
</dbReference>
<evidence type="ECO:0000313" key="10">
    <source>
        <dbReference type="Proteomes" id="UP000246121"/>
    </source>
</evidence>
<dbReference type="VEuPathDB" id="TriTrypDB:TcBrA4_0128410"/>
<feature type="transmembrane region" description="Helical" evidence="8">
    <location>
        <begin position="110"/>
        <end position="127"/>
    </location>
</feature>
<dbReference type="GO" id="GO:0006465">
    <property type="term" value="P:signal peptide processing"/>
    <property type="evidence" value="ECO:0007669"/>
    <property type="project" value="TreeGrafter"/>
</dbReference>
<evidence type="ECO:0000256" key="2">
    <source>
        <dbReference type="ARBA" id="ARBA00006859"/>
    </source>
</evidence>
<feature type="transmembrane region" description="Helical" evidence="8">
    <location>
        <begin position="239"/>
        <end position="258"/>
    </location>
</feature>
<dbReference type="VEuPathDB" id="TriTrypDB:ECC02_007306"/>
<evidence type="ECO:0000256" key="6">
    <source>
        <dbReference type="ARBA" id="ARBA00022989"/>
    </source>
</evidence>
<dbReference type="GO" id="GO:0042500">
    <property type="term" value="F:aspartic endopeptidase activity, intramembrane cleaving"/>
    <property type="evidence" value="ECO:0007669"/>
    <property type="project" value="InterPro"/>
</dbReference>
<accession>A0A2V2VRT0</accession>
<feature type="transmembrane region" description="Helical" evidence="8">
    <location>
        <begin position="12"/>
        <end position="31"/>
    </location>
</feature>
<keyword evidence="3 8" id="KW-0812">Transmembrane</keyword>
<dbReference type="AlphaFoldDB" id="A0A2V2VRT0"/>